<evidence type="ECO:0000256" key="4">
    <source>
        <dbReference type="ARBA" id="ARBA00022729"/>
    </source>
</evidence>
<comment type="similarity">
    <text evidence="8">Belongs to the BamA family.</text>
</comment>
<dbReference type="InterPro" id="IPR000184">
    <property type="entry name" value="Bac_surfAg_D15"/>
</dbReference>
<dbReference type="InterPro" id="IPR010827">
    <property type="entry name" value="BamA/TamA_POTRA"/>
</dbReference>
<dbReference type="EMBL" id="CP000934">
    <property type="protein sequence ID" value="ACE83644.1"/>
    <property type="molecule type" value="Genomic_DNA"/>
</dbReference>
<dbReference type="NCBIfam" id="TIGR03303">
    <property type="entry name" value="OM_YaeT"/>
    <property type="match status" value="1"/>
</dbReference>
<dbReference type="HAMAP" id="MF_01430">
    <property type="entry name" value="OM_assembly_BamA"/>
    <property type="match status" value="1"/>
</dbReference>
<evidence type="ECO:0000256" key="1">
    <source>
        <dbReference type="ARBA" id="ARBA00004370"/>
    </source>
</evidence>
<accession>B3PBQ6</accession>
<dbReference type="RefSeq" id="WP_012486768.1">
    <property type="nucleotide sequence ID" value="NC_010995.1"/>
</dbReference>
<dbReference type="PANTHER" id="PTHR12815:SF23">
    <property type="entry name" value="OUTER MEMBRANE PROTEIN ASSEMBLY FACTOR BAMA"/>
    <property type="match status" value="1"/>
</dbReference>
<evidence type="ECO:0000313" key="11">
    <source>
        <dbReference type="EMBL" id="ACE83644.1"/>
    </source>
</evidence>
<dbReference type="Pfam" id="PF01103">
    <property type="entry name" value="Omp85"/>
    <property type="match status" value="1"/>
</dbReference>
<dbReference type="Gene3D" id="2.40.160.50">
    <property type="entry name" value="membrane protein fhac: a member of the omp85/tpsb transporter family"/>
    <property type="match status" value="1"/>
</dbReference>
<evidence type="ECO:0000256" key="8">
    <source>
        <dbReference type="HAMAP-Rule" id="MF_01430"/>
    </source>
</evidence>
<dbReference type="InterPro" id="IPR023707">
    <property type="entry name" value="OM_assembly_BamA"/>
</dbReference>
<keyword evidence="3 8" id="KW-0812">Transmembrane</keyword>
<keyword evidence="5 8" id="KW-0677">Repeat</keyword>
<evidence type="ECO:0000313" key="12">
    <source>
        <dbReference type="Proteomes" id="UP000001036"/>
    </source>
</evidence>
<reference evidence="11 12" key="1">
    <citation type="journal article" date="2008" name="J. Bacteriol.">
        <title>Insights into plant cell wall degradation from the genome sequence of the soil bacterium Cellvibrio japonicus.</title>
        <authorList>
            <person name="Deboy R.T."/>
            <person name="Mongodin E.F."/>
            <person name="Fouts D.E."/>
            <person name="Tailford L.E."/>
            <person name="Khouri H."/>
            <person name="Emerson J.B."/>
            <person name="Mohamoud Y."/>
            <person name="Watkins K."/>
            <person name="Henrissat B."/>
            <person name="Gilbert H.J."/>
            <person name="Nelson K.E."/>
        </authorList>
    </citation>
    <scope>NUCLEOTIDE SEQUENCE [LARGE SCALE GENOMIC DNA]</scope>
    <source>
        <strain evidence="11 12">Ueda107</strain>
    </source>
</reference>
<evidence type="ECO:0000256" key="7">
    <source>
        <dbReference type="ARBA" id="ARBA00023237"/>
    </source>
</evidence>
<dbReference type="OrthoDB" id="9803054at2"/>
<dbReference type="GO" id="GO:0043165">
    <property type="term" value="P:Gram-negative-bacterium-type cell outer membrane assembly"/>
    <property type="evidence" value="ECO:0007669"/>
    <property type="project" value="UniProtKB-UniRule"/>
</dbReference>
<dbReference type="GO" id="GO:0009279">
    <property type="term" value="C:cell outer membrane"/>
    <property type="evidence" value="ECO:0007669"/>
    <property type="project" value="UniProtKB-SubCell"/>
</dbReference>
<dbReference type="GO" id="GO:0051205">
    <property type="term" value="P:protein insertion into membrane"/>
    <property type="evidence" value="ECO:0007669"/>
    <property type="project" value="UniProtKB-UniRule"/>
</dbReference>
<keyword evidence="6 8" id="KW-0472">Membrane</keyword>
<feature type="chain" id="PRO_5009007625" description="Outer membrane protein assembly factor BamA" evidence="8">
    <location>
        <begin position="19"/>
        <end position="880"/>
    </location>
</feature>
<proteinExistence type="inferred from homology"/>
<dbReference type="HOGENOM" id="CLU_007664_1_0_6"/>
<dbReference type="STRING" id="498211.CJA_1120"/>
<sequence length="880" mass="98698" precursor="true">MRFFCCLLAFFLSVAAQAQSFRVSDIRVEGLQRVSAGTVFSALPIRVGDTITQSDIQSATRELFKVGYFSDVAVKRDGDVLVLVIKERPAINKIELEGNKAIKTENLMDSLKDNNLSEGQIFQRATLEGITQALQREYVNQGRYGASVKIEIEEMPRNQVKVLVKIDEGSPSRIKQINIVGNQAYSDEELVDLFELKSTGMWSWLNGNDKYNREKLKGDLERLESWYLDRGYLKFKIDSSQISLSPDKSKIFITVNITEGDIYKISGVDLAGDPAIDERIIRAMILMREGQTFSQILMTTSEEYITKRLGNEGYTFAKVEGMPERNDEEKTVKITFFIDPGKRAYVNRINFRGNTKTVDEVLRREMRQMEGGSASTAQIEHSKVRLERLGFFKEVKVENKEVPGTSDQIDVEYTVEEQPSGSMGLQIGYAQYSGLLFSASIQQNNWFGTGKQVGFSFSKNRYQTAYNFNYNDPYFTPDGVSRGFSVYYTSSDYGEYNITPYSTNVYGAKVNFGYPISDIQRIGFDFGLRSLEVVPTRYSSQEIIRSPVWDESVGYISQSDNYTLLEKYAAGYDFPSGTYESQAFTEDMLNAPGFIDLYGDTFNDAQFSVYWLRSTLNRGILANRGASQNLSLEVSLPGGDLEYYKINYSGQLFVPLTRALTLRLHTRLGYAAAYGDLNELPFFENYYAGGFGSVRGFERNTLGPRSTPQRTYVTTATTWDDINVDGIAQQNEISDMAYVLCEDPDAPGSGSSNAAQVCEPGKLMTEITGNTYIGRNRGAFGGNVLIQGGAEVLFPLPFIKDQRSLQTTFFVDAGNVFDTSCGAGQLNCYDIAAERLNVSVGFGLTWISAFGPMTFSIAEPIRENEYDRSEVFQFSLGQTF</sequence>
<protein>
    <recommendedName>
        <fullName evidence="8 9">Outer membrane protein assembly factor BamA</fullName>
    </recommendedName>
</protein>
<feature type="domain" description="POTRA" evidence="10">
    <location>
        <begin position="172"/>
        <end position="260"/>
    </location>
</feature>
<evidence type="ECO:0000256" key="9">
    <source>
        <dbReference type="NCBIfam" id="TIGR03303"/>
    </source>
</evidence>
<evidence type="ECO:0000256" key="2">
    <source>
        <dbReference type="ARBA" id="ARBA00022452"/>
    </source>
</evidence>
<keyword evidence="7 8" id="KW-0998">Cell outer membrane</keyword>
<comment type="subcellular location">
    <subcellularLocation>
        <location evidence="8">Cell outer membrane</location>
    </subcellularLocation>
    <subcellularLocation>
        <location evidence="1">Membrane</location>
    </subcellularLocation>
</comment>
<dbReference type="PIRSF" id="PIRSF006076">
    <property type="entry name" value="OM_assembly_OMP85"/>
    <property type="match status" value="1"/>
</dbReference>
<gene>
    <name evidence="8" type="primary">bamA</name>
    <name evidence="11" type="ordered locus">CJA_1120</name>
</gene>
<feature type="signal peptide" evidence="8">
    <location>
        <begin position="1"/>
        <end position="18"/>
    </location>
</feature>
<dbReference type="PANTHER" id="PTHR12815">
    <property type="entry name" value="SORTING AND ASSEMBLY MACHINERY SAMM50 PROTEIN FAMILY MEMBER"/>
    <property type="match status" value="1"/>
</dbReference>
<dbReference type="FunFam" id="3.10.20.310:FF:000002">
    <property type="entry name" value="Outer membrane protein assembly factor BamA"/>
    <property type="match status" value="1"/>
</dbReference>
<keyword evidence="2 8" id="KW-1134">Transmembrane beta strand</keyword>
<dbReference type="Pfam" id="PF07244">
    <property type="entry name" value="POTRA"/>
    <property type="match status" value="5"/>
</dbReference>
<dbReference type="eggNOG" id="COG4775">
    <property type="taxonomic scope" value="Bacteria"/>
</dbReference>
<dbReference type="KEGG" id="cja:CJA_1120"/>
<dbReference type="InterPro" id="IPR034746">
    <property type="entry name" value="POTRA"/>
</dbReference>
<dbReference type="InterPro" id="IPR039910">
    <property type="entry name" value="D15-like"/>
</dbReference>
<keyword evidence="4 8" id="KW-0732">Signal</keyword>
<comment type="function">
    <text evidence="8">Part of the outer membrane protein assembly complex, which is involved in assembly and insertion of beta-barrel proteins into the outer membrane.</text>
</comment>
<evidence type="ECO:0000259" key="10">
    <source>
        <dbReference type="PROSITE" id="PS51779"/>
    </source>
</evidence>
<dbReference type="AlphaFoldDB" id="B3PBQ6"/>
<keyword evidence="12" id="KW-1185">Reference proteome</keyword>
<organism evidence="11 12">
    <name type="scientific">Cellvibrio japonicus (strain Ueda107)</name>
    <name type="common">Pseudomonas fluorescens subsp. cellulosa</name>
    <dbReference type="NCBI Taxonomy" id="498211"/>
    <lineage>
        <taxon>Bacteria</taxon>
        <taxon>Pseudomonadati</taxon>
        <taxon>Pseudomonadota</taxon>
        <taxon>Gammaproteobacteria</taxon>
        <taxon>Cellvibrionales</taxon>
        <taxon>Cellvibrionaceae</taxon>
        <taxon>Cellvibrio</taxon>
    </lineage>
</organism>
<evidence type="ECO:0000256" key="5">
    <source>
        <dbReference type="ARBA" id="ARBA00022737"/>
    </source>
</evidence>
<dbReference type="PROSITE" id="PS51779">
    <property type="entry name" value="POTRA"/>
    <property type="match status" value="4"/>
</dbReference>
<dbReference type="FunFam" id="3.10.20.310:FF:000001">
    <property type="entry name" value="Outer membrane protein assembly factor BamA"/>
    <property type="match status" value="1"/>
</dbReference>
<feature type="domain" description="POTRA" evidence="10">
    <location>
        <begin position="89"/>
        <end position="169"/>
    </location>
</feature>
<comment type="subunit">
    <text evidence="8">Part of the Bam complex.</text>
</comment>
<name>B3PBQ6_CELJU</name>
<feature type="domain" description="POTRA" evidence="10">
    <location>
        <begin position="21"/>
        <end position="88"/>
    </location>
</feature>
<evidence type="ECO:0000256" key="3">
    <source>
        <dbReference type="ARBA" id="ARBA00022692"/>
    </source>
</evidence>
<feature type="domain" description="POTRA" evidence="10">
    <location>
        <begin position="344"/>
        <end position="418"/>
    </location>
</feature>
<evidence type="ECO:0000256" key="6">
    <source>
        <dbReference type="ARBA" id="ARBA00023136"/>
    </source>
</evidence>
<dbReference type="Gene3D" id="3.10.20.310">
    <property type="entry name" value="membrane protein fhac"/>
    <property type="match status" value="5"/>
</dbReference>
<dbReference type="Proteomes" id="UP000001036">
    <property type="component" value="Chromosome"/>
</dbReference>